<keyword evidence="3" id="KW-1185">Reference proteome</keyword>
<gene>
    <name evidence="2" type="ORF">BTO20_38705</name>
</gene>
<dbReference type="Proteomes" id="UP000195331">
    <property type="component" value="Plasmid unnamed4"/>
</dbReference>
<dbReference type="RefSeq" id="WP_087083927.1">
    <property type="nucleotide sequence ID" value="NZ_CP020813.1"/>
</dbReference>
<proteinExistence type="predicted"/>
<accession>A0A1Y0CHW0</accession>
<protein>
    <submittedName>
        <fullName evidence="2">Uncharacterized protein</fullName>
    </submittedName>
</protein>
<dbReference type="KEGG" id="mdx:BTO20_38705"/>
<keyword evidence="2" id="KW-0614">Plasmid</keyword>
<sequence>MQTATAQWEPHHAPDLGDEPRAELGAFLQAVIDGSAGRAISTAEFRHRALEAGFGAWAVESGVYRTLVRLRRHGVVERVESRGRTVYWARPSVASEQARRHVEGCTDKRGRR</sequence>
<reference evidence="2 3" key="1">
    <citation type="submission" date="2017-04" db="EMBL/GenBank/DDBJ databases">
        <title>Whole Genome Sequence of 1,4-Dioxane Degrading Bacterium Mycobacterium dioxanotrophicus PH-06.</title>
        <authorList>
            <person name="He Y."/>
        </authorList>
    </citation>
    <scope>NUCLEOTIDE SEQUENCE [LARGE SCALE GENOMIC DNA]</scope>
    <source>
        <strain evidence="2 3">PH-06</strain>
        <plasmid evidence="2 3">unnamed4</plasmid>
    </source>
</reference>
<geneLocation type="plasmid" evidence="2 3">
    <name>unnamed4</name>
</geneLocation>
<dbReference type="EMBL" id="CP020813">
    <property type="protein sequence ID" value="ART74526.1"/>
    <property type="molecule type" value="Genomic_DNA"/>
</dbReference>
<feature type="compositionally biased region" description="Basic and acidic residues" evidence="1">
    <location>
        <begin position="9"/>
        <end position="20"/>
    </location>
</feature>
<evidence type="ECO:0000313" key="3">
    <source>
        <dbReference type="Proteomes" id="UP000195331"/>
    </source>
</evidence>
<dbReference type="AlphaFoldDB" id="A0A1Y0CHW0"/>
<feature type="region of interest" description="Disordered" evidence="1">
    <location>
        <begin position="1"/>
        <end position="20"/>
    </location>
</feature>
<evidence type="ECO:0000313" key="2">
    <source>
        <dbReference type="EMBL" id="ART74526.1"/>
    </source>
</evidence>
<evidence type="ECO:0000256" key="1">
    <source>
        <dbReference type="SAM" id="MobiDB-lite"/>
    </source>
</evidence>
<organism evidence="2 3">
    <name type="scientific">Mycobacterium dioxanotrophicus</name>
    <dbReference type="NCBI Taxonomy" id="482462"/>
    <lineage>
        <taxon>Bacteria</taxon>
        <taxon>Bacillati</taxon>
        <taxon>Actinomycetota</taxon>
        <taxon>Actinomycetes</taxon>
        <taxon>Mycobacteriales</taxon>
        <taxon>Mycobacteriaceae</taxon>
        <taxon>Mycobacterium</taxon>
    </lineage>
</organism>
<name>A0A1Y0CHW0_9MYCO</name>